<dbReference type="EMBL" id="BRXU01000009">
    <property type="protein sequence ID" value="GLC53935.1"/>
    <property type="molecule type" value="Genomic_DNA"/>
</dbReference>
<dbReference type="Pfam" id="PF05548">
    <property type="entry name" value="Peptidase_M11"/>
    <property type="match status" value="1"/>
</dbReference>
<organism evidence="3 5">
    <name type="scientific">Pleodorina starrii</name>
    <dbReference type="NCBI Taxonomy" id="330485"/>
    <lineage>
        <taxon>Eukaryota</taxon>
        <taxon>Viridiplantae</taxon>
        <taxon>Chlorophyta</taxon>
        <taxon>core chlorophytes</taxon>
        <taxon>Chlorophyceae</taxon>
        <taxon>CS clade</taxon>
        <taxon>Chlamydomonadales</taxon>
        <taxon>Volvocaceae</taxon>
        <taxon>Pleodorina</taxon>
    </lineage>
</organism>
<accession>A0A9W6BLH5</accession>
<proteinExistence type="predicted"/>
<reference evidence="3 5" key="2">
    <citation type="journal article" date="2023" name="Commun. Biol.">
        <title>Reorganization of the ancestral sex-determining regions during the evolution of trioecy in Pleodorina starrii.</title>
        <authorList>
            <person name="Takahashi K."/>
            <person name="Suzuki S."/>
            <person name="Kawai-Toyooka H."/>
            <person name="Yamamoto K."/>
            <person name="Hamaji T."/>
            <person name="Ootsuki R."/>
            <person name="Yamaguchi H."/>
            <person name="Kawachi M."/>
            <person name="Higashiyama T."/>
            <person name="Nozaki H."/>
        </authorList>
    </citation>
    <scope>NUCLEOTIDE SEQUENCE [LARGE SCALE GENOMIC DNA]</scope>
    <source>
        <strain evidence="3 5">NIES-4479</strain>
    </source>
</reference>
<evidence type="ECO:0000256" key="1">
    <source>
        <dbReference type="SAM" id="MobiDB-lite"/>
    </source>
</evidence>
<comment type="caution">
    <text evidence="3">The sequence shown here is derived from an EMBL/GenBank/DDBJ whole genome shotgun (WGS) entry which is preliminary data.</text>
</comment>
<name>A0A9W6BLH5_9CHLO</name>
<sequence>MNEVVATEDIVRASARGLRNKLDKAIPGSSASSSSGSDGRRRLLADGVDEVYTEAPNALRAVVYLVDFCGWKNPFRSPQEFRKYLFANETGALEANLQSYYGTCSYGKATWDPANVVVVGPIQLECQGRMAGGTGIPFNAATSCSLSEEMYWTRAAEQQGQQLAVRDPKLKEILQFTKRRRSMVILPSDAKCGFSGHGDQACQDICSTVVMARNGVPNIYSMFHELQHNYGLGHAGRAANPYGDGSDPMGTHASINSGLQCHNAPQNWRMGWAGPIPGGHLTAANFTPAANRLTLTIPAASTSDQNMVILRLGLQSPQPGAPAIAYPNYFISYRVRNATFGGYDSGLPAAFHRKVTIHAYNGTTDDRDGNTTSLQDAGPRFTRPDSAFPAGDGWMAPFSPLDPATGLGGGLRVRVVSTSATSAVVELCRMYAQTEGVRGSADCRTNLDRDCDGLIGAADPDCK</sequence>
<dbReference type="Proteomes" id="UP001165080">
    <property type="component" value="Unassembled WGS sequence"/>
</dbReference>
<dbReference type="AlphaFoldDB" id="A0A9W6BLH5"/>
<evidence type="ECO:0000313" key="4">
    <source>
        <dbReference type="EMBL" id="GLC54630.1"/>
    </source>
</evidence>
<reference evidence="3" key="1">
    <citation type="submission" date="2022-08" db="EMBL/GenBank/DDBJ databases">
        <authorList>
            <person name="Takahashi K."/>
            <person name="Suzuki S."/>
            <person name="Kawachi M."/>
            <person name="Higashiyama T."/>
            <person name="Nozaki H."/>
        </authorList>
    </citation>
    <scope>NUCLEOTIDE SEQUENCE</scope>
    <source>
        <strain evidence="3">NIES-4479</strain>
    </source>
</reference>
<keyword evidence="5" id="KW-1185">Reference proteome</keyword>
<protein>
    <recommendedName>
        <fullName evidence="2">Peptidase M11 gametolysin domain-containing protein</fullName>
    </recommendedName>
</protein>
<dbReference type="EMBL" id="BRXU01000011">
    <property type="protein sequence ID" value="GLC54630.1"/>
    <property type="molecule type" value="Genomic_DNA"/>
</dbReference>
<evidence type="ECO:0000259" key="2">
    <source>
        <dbReference type="Pfam" id="PF05548"/>
    </source>
</evidence>
<feature type="region of interest" description="Disordered" evidence="1">
    <location>
        <begin position="362"/>
        <end position="382"/>
    </location>
</feature>
<feature type="domain" description="Peptidase M11 gametolysin" evidence="2">
    <location>
        <begin position="62"/>
        <end position="372"/>
    </location>
</feature>
<evidence type="ECO:0000313" key="3">
    <source>
        <dbReference type="EMBL" id="GLC53935.1"/>
    </source>
</evidence>
<gene>
    <name evidence="3" type="primary">PLESTB001304</name>
    <name evidence="4" type="synonym">PLESTB001487</name>
    <name evidence="3" type="ORF">PLESTB_000806000</name>
    <name evidence="4" type="ORF">PLESTB_000889400</name>
</gene>
<dbReference type="InterPro" id="IPR008752">
    <property type="entry name" value="Peptidase_M11"/>
</dbReference>
<evidence type="ECO:0000313" key="5">
    <source>
        <dbReference type="Proteomes" id="UP001165080"/>
    </source>
</evidence>